<accession>A6DIG0</accession>
<dbReference type="InterPro" id="IPR036909">
    <property type="entry name" value="Cyt_c-like_dom_sf"/>
</dbReference>
<dbReference type="OrthoDB" id="196232at2"/>
<dbReference type="eggNOG" id="COG2133">
    <property type="taxonomic scope" value="Bacteria"/>
</dbReference>
<dbReference type="SUPFAM" id="SSF46626">
    <property type="entry name" value="Cytochrome c"/>
    <property type="match status" value="1"/>
</dbReference>
<evidence type="ECO:0000313" key="9">
    <source>
        <dbReference type="Proteomes" id="UP000004947"/>
    </source>
</evidence>
<dbReference type="eggNOG" id="COG3241">
    <property type="taxonomic scope" value="Bacteria"/>
</dbReference>
<dbReference type="GO" id="GO:0020037">
    <property type="term" value="F:heme binding"/>
    <property type="evidence" value="ECO:0007669"/>
    <property type="project" value="InterPro"/>
</dbReference>
<name>A6DIG0_9BACT</name>
<dbReference type="EMBL" id="ABCK01000004">
    <property type="protein sequence ID" value="EDM28814.1"/>
    <property type="molecule type" value="Genomic_DNA"/>
</dbReference>
<feature type="chain" id="PRO_5002694406" evidence="6">
    <location>
        <begin position="20"/>
        <end position="960"/>
    </location>
</feature>
<dbReference type="PANTHER" id="PTHR33546">
    <property type="entry name" value="LARGE, MULTIFUNCTIONAL SECRETED PROTEIN-RELATED"/>
    <property type="match status" value="1"/>
</dbReference>
<evidence type="ECO:0000259" key="7">
    <source>
        <dbReference type="PROSITE" id="PS51007"/>
    </source>
</evidence>
<protein>
    <submittedName>
        <fullName evidence="8">Putative large multi-functional protein</fullName>
    </submittedName>
</protein>
<keyword evidence="1 4" id="KW-0349">Heme</keyword>
<evidence type="ECO:0000256" key="2">
    <source>
        <dbReference type="ARBA" id="ARBA00022723"/>
    </source>
</evidence>
<dbReference type="eggNOG" id="COG2010">
    <property type="taxonomic scope" value="Bacteria"/>
</dbReference>
<feature type="region of interest" description="Disordered" evidence="5">
    <location>
        <begin position="937"/>
        <end position="960"/>
    </location>
</feature>
<dbReference type="AlphaFoldDB" id="A6DIG0"/>
<evidence type="ECO:0000256" key="5">
    <source>
        <dbReference type="SAM" id="MobiDB-lite"/>
    </source>
</evidence>
<feature type="domain" description="Cytochrome c" evidence="7">
    <location>
        <begin position="836"/>
        <end position="927"/>
    </location>
</feature>
<evidence type="ECO:0000256" key="1">
    <source>
        <dbReference type="ARBA" id="ARBA00022617"/>
    </source>
</evidence>
<evidence type="ECO:0000256" key="6">
    <source>
        <dbReference type="SAM" id="SignalP"/>
    </source>
</evidence>
<dbReference type="GO" id="GO:0009055">
    <property type="term" value="F:electron transfer activity"/>
    <property type="evidence" value="ECO:0007669"/>
    <property type="project" value="InterPro"/>
</dbReference>
<sequence length="960" mass="105736">MKSLLSSTLIMMLASTSFADDPNAKFVGGNKKTDSSSYPYMKTSEGREGYKFAGETTNSHRVYDFYKRQAQYHLKANDNQSLLPAYPDLDAGEFGHWGKYSMNGHKDYRWDVMDYGPAMTATYSVNKKKKLGHNLNILLDSGQTISFNKKTAAYFSAWDGRPKFDPLRWGLIKGAGPDAKAKVLDLSPWFSAISIGGQNIGPYHGHYIYGKKVVMQYKVADALILENVARMDNSCYIRTIETDNSQEISAPFDLKKLNDWEVKTVKNFIIAKKGEKVIVAAAKAFDNGKGSFVKPSMKNGKWTAKTKALKLYLWEGPAAQAKQVVSSITSDQKIDSLAKWTRGGKANWPQVFKEKVTLAQDDQAYVIDRIGVPIENPWGSMMLLSGIDFDKDGTAYISTLMGDVWKVSGLGDGMTEATWKRFATGLDQPFGLRIIDGSPFVVTRGNIIRLNDLNADDEADYYQNHFSFGYAPTGHTTSFGFHVDKDKTFYLVNGGTAYVKPWKKPGKILASGLRNAMAVGASQDGLFLVGPQEGVWTPSSSVLEIHKGDYYGMGAKSTEDGKGLGTKGHKIAPSLAYLPRGIDNSTGGFSFPISERFGPLSEKNIGLSYGYGSWFQVLRNDNYKDYGRAQGAIVPLPGEFRAGVTHSQINPKDGMLYLTGMQGWGNYALDDGSLERVRYTGKDLPMLEQVHGYANGVELKFSSKLKGEALSIAKNYFVQQWNYEYSPGYGSLEYSIKNPDSEGHDQLKVTSAQVLADGKSIFLEIPDILPAMQTHIYGNFQTSDGKVEVNTFATLLHLDKAKAGFASPQPAQKKLTAELRTRTKGVSAKTAFTVPDRIKAGEGLFKMFCMGCHGPEGKGLTNIAPTLHSDWVKGNPETLIKVILKGLKGDIKINGKVQHFEAPMPPFGDSLGDSEIASITTFLRKGWGGGKTAVSKEQVKKVRQEVKDQKGPYEAAELWK</sequence>
<keyword evidence="9" id="KW-1185">Reference proteome</keyword>
<keyword evidence="3 4" id="KW-0408">Iron</keyword>
<evidence type="ECO:0000313" key="8">
    <source>
        <dbReference type="EMBL" id="EDM28814.1"/>
    </source>
</evidence>
<dbReference type="STRING" id="313628.LNTAR_09594"/>
<dbReference type="SUPFAM" id="SSF63829">
    <property type="entry name" value="Calcium-dependent phosphotriesterase"/>
    <property type="match status" value="1"/>
</dbReference>
<comment type="caution">
    <text evidence="8">The sequence shown here is derived from an EMBL/GenBank/DDBJ whole genome shotgun (WGS) entry which is preliminary data.</text>
</comment>
<gene>
    <name evidence="8" type="ORF">LNTAR_09594</name>
</gene>
<organism evidence="8 9">
    <name type="scientific">Lentisphaera araneosa HTCC2155</name>
    <dbReference type="NCBI Taxonomy" id="313628"/>
    <lineage>
        <taxon>Bacteria</taxon>
        <taxon>Pseudomonadati</taxon>
        <taxon>Lentisphaerota</taxon>
        <taxon>Lentisphaeria</taxon>
        <taxon>Lentisphaerales</taxon>
        <taxon>Lentisphaeraceae</taxon>
        <taxon>Lentisphaera</taxon>
    </lineage>
</organism>
<dbReference type="InterPro" id="IPR009056">
    <property type="entry name" value="Cyt_c-like_dom"/>
</dbReference>
<evidence type="ECO:0000256" key="4">
    <source>
        <dbReference type="PROSITE-ProRule" id="PRU00433"/>
    </source>
</evidence>
<proteinExistence type="predicted"/>
<dbReference type="RefSeq" id="WP_007277691.1">
    <property type="nucleotide sequence ID" value="NZ_ABCK01000004.1"/>
</dbReference>
<dbReference type="Gene3D" id="1.10.760.10">
    <property type="entry name" value="Cytochrome c-like domain"/>
    <property type="match status" value="1"/>
</dbReference>
<reference evidence="8 9" key="1">
    <citation type="journal article" date="2010" name="J. Bacteriol.">
        <title>Genome sequence of Lentisphaera araneosa HTCC2155T, the type species of the order Lentisphaerales in the phylum Lentisphaerae.</title>
        <authorList>
            <person name="Thrash J.C."/>
            <person name="Cho J.C."/>
            <person name="Vergin K.L."/>
            <person name="Morris R.M."/>
            <person name="Giovannoni S.J."/>
        </authorList>
    </citation>
    <scope>NUCLEOTIDE SEQUENCE [LARGE SCALE GENOMIC DNA]</scope>
    <source>
        <strain evidence="8 9">HTCC2155</strain>
    </source>
</reference>
<dbReference type="PROSITE" id="PS51007">
    <property type="entry name" value="CYTC"/>
    <property type="match status" value="1"/>
</dbReference>
<keyword evidence="2 4" id="KW-0479">Metal-binding</keyword>
<dbReference type="PANTHER" id="PTHR33546:SF1">
    <property type="entry name" value="LARGE, MULTIFUNCTIONAL SECRETED PROTEIN"/>
    <property type="match status" value="1"/>
</dbReference>
<evidence type="ECO:0000256" key="3">
    <source>
        <dbReference type="ARBA" id="ARBA00023004"/>
    </source>
</evidence>
<dbReference type="GO" id="GO:0046872">
    <property type="term" value="F:metal ion binding"/>
    <property type="evidence" value="ECO:0007669"/>
    <property type="project" value="UniProtKB-KW"/>
</dbReference>
<feature type="signal peptide" evidence="6">
    <location>
        <begin position="1"/>
        <end position="19"/>
    </location>
</feature>
<dbReference type="Pfam" id="PF13442">
    <property type="entry name" value="Cytochrome_CBB3"/>
    <property type="match status" value="1"/>
</dbReference>
<dbReference type="Proteomes" id="UP000004947">
    <property type="component" value="Unassembled WGS sequence"/>
</dbReference>
<keyword evidence="6" id="KW-0732">Signal</keyword>